<organism evidence="1 2">
    <name type="scientific">Methylocystis echinoides</name>
    <dbReference type="NCBI Taxonomy" id="29468"/>
    <lineage>
        <taxon>Bacteria</taxon>
        <taxon>Pseudomonadati</taxon>
        <taxon>Pseudomonadota</taxon>
        <taxon>Alphaproteobacteria</taxon>
        <taxon>Hyphomicrobiales</taxon>
        <taxon>Methylocystaceae</taxon>
        <taxon>Methylocystis</taxon>
    </lineage>
</organism>
<evidence type="ECO:0000313" key="1">
    <source>
        <dbReference type="EMBL" id="GLI94300.1"/>
    </source>
</evidence>
<gene>
    <name evidence="1" type="ORF">LMG27198_32920</name>
</gene>
<keyword evidence="2" id="KW-1185">Reference proteome</keyword>
<dbReference type="EMBL" id="BSEC01000001">
    <property type="protein sequence ID" value="GLI94300.1"/>
    <property type="molecule type" value="Genomic_DNA"/>
</dbReference>
<sequence length="128" mass="14392">MSGAVGTIKGRLVRLTAERVARNRARFCVAIVSVWDARQKIETHWRVVLVGKALEASRLIAIGETIELRGEIHARLESHMDGRPRVGMAMVARSLIPRSERPARSSRQPATPRERAEAIFTKQMELQL</sequence>
<proteinExistence type="predicted"/>
<name>A0A9W6GWS1_9HYPH</name>
<comment type="caution">
    <text evidence="1">The sequence shown here is derived from an EMBL/GenBank/DDBJ whole genome shotgun (WGS) entry which is preliminary data.</text>
</comment>
<protein>
    <submittedName>
        <fullName evidence="1">Uncharacterized protein</fullName>
    </submittedName>
</protein>
<reference evidence="1" key="1">
    <citation type="journal article" date="2023" name="Int. J. Syst. Evol. Microbiol.">
        <title>Methylocystis iwaonis sp. nov., a type II methane-oxidizing bacterium from surface soil of a rice paddy field in Japan, and emended description of the genus Methylocystis (ex Whittenbury et al. 1970) Bowman et al. 1993.</title>
        <authorList>
            <person name="Kaise H."/>
            <person name="Sawadogo J.B."/>
            <person name="Alam M.S."/>
            <person name="Ueno C."/>
            <person name="Dianou D."/>
            <person name="Shinjo R."/>
            <person name="Asakawa S."/>
        </authorList>
    </citation>
    <scope>NUCLEOTIDE SEQUENCE</scope>
    <source>
        <strain evidence="1">LMG27198</strain>
    </source>
</reference>
<dbReference type="AlphaFoldDB" id="A0A9W6GWS1"/>
<dbReference type="RefSeq" id="WP_281804304.1">
    <property type="nucleotide sequence ID" value="NZ_BSEC01000001.1"/>
</dbReference>
<accession>A0A9W6GWS1</accession>
<dbReference type="Proteomes" id="UP001144323">
    <property type="component" value="Unassembled WGS sequence"/>
</dbReference>
<evidence type="ECO:0000313" key="2">
    <source>
        <dbReference type="Proteomes" id="UP001144323"/>
    </source>
</evidence>